<evidence type="ECO:0000259" key="5">
    <source>
        <dbReference type="PROSITE" id="PS50949"/>
    </source>
</evidence>
<evidence type="ECO:0000256" key="1">
    <source>
        <dbReference type="ARBA" id="ARBA00023015"/>
    </source>
</evidence>
<protein>
    <submittedName>
        <fullName evidence="6">FCD domain-containing protein</fullName>
    </submittedName>
</protein>
<dbReference type="InterPro" id="IPR000524">
    <property type="entry name" value="Tscrpt_reg_HTH_GntR"/>
</dbReference>
<comment type="caution">
    <text evidence="6">The sequence shown here is derived from an EMBL/GenBank/DDBJ whole genome shotgun (WGS) entry which is preliminary data.</text>
</comment>
<evidence type="ECO:0000256" key="2">
    <source>
        <dbReference type="ARBA" id="ARBA00023125"/>
    </source>
</evidence>
<dbReference type="SUPFAM" id="SSF46785">
    <property type="entry name" value="Winged helix' DNA-binding domain"/>
    <property type="match status" value="1"/>
</dbReference>
<sequence length="280" mass="30155">MTFAPEQRTEEGAGMAAAARRSENGRSAPAREKPLQIADEIRALILRGELAEGESLGREPDLVERFGVSRPSLREALRTLEAEGLISVKRGATGGVVAHRPDHRMTARTAALVLQARNVPLSDVWEARRLLEPIAARTVAASPSHREAAAELRRLISEQLEAVSDPAAFGLANSQFHARLVEMAGNQTLGIVAEMLNEIVARAVATVSQPSPDSGTGEEGIDRSVVRLKGLRAQARLAALIEDGDATAAESHWAEHMKVVGRVMLAQRAKTVIDLMQHET</sequence>
<feature type="compositionally biased region" description="Basic and acidic residues" evidence="4">
    <location>
        <begin position="20"/>
        <end position="34"/>
    </location>
</feature>
<reference evidence="7" key="1">
    <citation type="journal article" date="2019" name="Int. J. Syst. Evol. Microbiol.">
        <title>The Global Catalogue of Microorganisms (GCM) 10K type strain sequencing project: providing services to taxonomists for standard genome sequencing and annotation.</title>
        <authorList>
            <consortium name="The Broad Institute Genomics Platform"/>
            <consortium name="The Broad Institute Genome Sequencing Center for Infectious Disease"/>
            <person name="Wu L."/>
            <person name="Ma J."/>
        </authorList>
    </citation>
    <scope>NUCLEOTIDE SEQUENCE [LARGE SCALE GENOMIC DNA]</scope>
    <source>
        <strain evidence="7">JCM 9458</strain>
    </source>
</reference>
<dbReference type="PRINTS" id="PR00035">
    <property type="entry name" value="HTHGNTR"/>
</dbReference>
<accession>A0ABP6SZS4</accession>
<dbReference type="PANTHER" id="PTHR43537">
    <property type="entry name" value="TRANSCRIPTIONAL REGULATOR, GNTR FAMILY"/>
    <property type="match status" value="1"/>
</dbReference>
<dbReference type="Pfam" id="PF07729">
    <property type="entry name" value="FCD"/>
    <property type="match status" value="1"/>
</dbReference>
<dbReference type="Proteomes" id="UP001501676">
    <property type="component" value="Unassembled WGS sequence"/>
</dbReference>
<dbReference type="Pfam" id="PF00392">
    <property type="entry name" value="GntR"/>
    <property type="match status" value="1"/>
</dbReference>
<organism evidence="6 7">
    <name type="scientific">Cryptosporangium minutisporangium</name>
    <dbReference type="NCBI Taxonomy" id="113569"/>
    <lineage>
        <taxon>Bacteria</taxon>
        <taxon>Bacillati</taxon>
        <taxon>Actinomycetota</taxon>
        <taxon>Actinomycetes</taxon>
        <taxon>Cryptosporangiales</taxon>
        <taxon>Cryptosporangiaceae</taxon>
        <taxon>Cryptosporangium</taxon>
    </lineage>
</organism>
<dbReference type="InterPro" id="IPR036388">
    <property type="entry name" value="WH-like_DNA-bd_sf"/>
</dbReference>
<evidence type="ECO:0000256" key="3">
    <source>
        <dbReference type="ARBA" id="ARBA00023163"/>
    </source>
</evidence>
<dbReference type="InterPro" id="IPR008920">
    <property type="entry name" value="TF_FadR/GntR_C"/>
</dbReference>
<evidence type="ECO:0000256" key="4">
    <source>
        <dbReference type="SAM" id="MobiDB-lite"/>
    </source>
</evidence>
<dbReference type="Gene3D" id="1.10.10.10">
    <property type="entry name" value="Winged helix-like DNA-binding domain superfamily/Winged helix DNA-binding domain"/>
    <property type="match status" value="1"/>
</dbReference>
<feature type="domain" description="HTH gntR-type" evidence="5">
    <location>
        <begin position="31"/>
        <end position="100"/>
    </location>
</feature>
<gene>
    <name evidence="6" type="ORF">GCM10020369_36020</name>
</gene>
<dbReference type="SMART" id="SM00345">
    <property type="entry name" value="HTH_GNTR"/>
    <property type="match status" value="1"/>
</dbReference>
<dbReference type="Gene3D" id="1.20.120.530">
    <property type="entry name" value="GntR ligand-binding domain-like"/>
    <property type="match status" value="1"/>
</dbReference>
<dbReference type="PANTHER" id="PTHR43537:SF24">
    <property type="entry name" value="GLUCONATE OPERON TRANSCRIPTIONAL REPRESSOR"/>
    <property type="match status" value="1"/>
</dbReference>
<proteinExistence type="predicted"/>
<keyword evidence="1" id="KW-0805">Transcription regulation</keyword>
<dbReference type="PROSITE" id="PS50949">
    <property type="entry name" value="HTH_GNTR"/>
    <property type="match status" value="1"/>
</dbReference>
<keyword evidence="7" id="KW-1185">Reference proteome</keyword>
<dbReference type="SUPFAM" id="SSF48008">
    <property type="entry name" value="GntR ligand-binding domain-like"/>
    <property type="match status" value="1"/>
</dbReference>
<feature type="region of interest" description="Disordered" evidence="4">
    <location>
        <begin position="1"/>
        <end position="34"/>
    </location>
</feature>
<dbReference type="CDD" id="cd07377">
    <property type="entry name" value="WHTH_GntR"/>
    <property type="match status" value="1"/>
</dbReference>
<keyword evidence="3" id="KW-0804">Transcription</keyword>
<dbReference type="InterPro" id="IPR011711">
    <property type="entry name" value="GntR_C"/>
</dbReference>
<evidence type="ECO:0000313" key="7">
    <source>
        <dbReference type="Proteomes" id="UP001501676"/>
    </source>
</evidence>
<dbReference type="InterPro" id="IPR036390">
    <property type="entry name" value="WH_DNA-bd_sf"/>
</dbReference>
<evidence type="ECO:0000313" key="6">
    <source>
        <dbReference type="EMBL" id="GAA3388724.1"/>
    </source>
</evidence>
<dbReference type="EMBL" id="BAAAYN010000023">
    <property type="protein sequence ID" value="GAA3388724.1"/>
    <property type="molecule type" value="Genomic_DNA"/>
</dbReference>
<name>A0ABP6SZS4_9ACTN</name>
<keyword evidence="2" id="KW-0238">DNA-binding</keyword>
<dbReference type="SMART" id="SM00895">
    <property type="entry name" value="FCD"/>
    <property type="match status" value="1"/>
</dbReference>